<evidence type="ECO:0000313" key="3">
    <source>
        <dbReference type="Proteomes" id="UP001172155"/>
    </source>
</evidence>
<name>A0AA40EP06_9PEZI</name>
<accession>A0AA40EP06</accession>
<keyword evidence="3" id="KW-1185">Reference proteome</keyword>
<evidence type="ECO:0000313" key="2">
    <source>
        <dbReference type="EMBL" id="KAK0742842.1"/>
    </source>
</evidence>
<comment type="caution">
    <text evidence="2">The sequence shown here is derived from an EMBL/GenBank/DDBJ whole genome shotgun (WGS) entry which is preliminary data.</text>
</comment>
<dbReference type="EMBL" id="JAUKUD010000005">
    <property type="protein sequence ID" value="KAK0742842.1"/>
    <property type="molecule type" value="Genomic_DNA"/>
</dbReference>
<evidence type="ECO:0000256" key="1">
    <source>
        <dbReference type="SAM" id="MobiDB-lite"/>
    </source>
</evidence>
<sequence length="234" mass="25655">MLFAQTGSHDSNGPNRDPSHHSCLARLFTTAAGGRSRLPSPISHLCFCRDGCRIGGSGDAGTRSQRAITTTNIWPSETCSGANILSTHRHPAMTPCSSHGVCSSRPHHDARRRQRWPSATHDRRHTTDDTRQTQALDARNSMLITTDSRFRSMSRVKYQGSIMPSISWGRGGSAISSLKGKHAPRCLPCLPTIGRTNRQWSIKRSLPPFLVPLAHLTSIFFASTCRHLSHAAPS</sequence>
<reference evidence="2" key="1">
    <citation type="submission" date="2023-06" db="EMBL/GenBank/DDBJ databases">
        <title>Genome-scale phylogeny and comparative genomics of the fungal order Sordariales.</title>
        <authorList>
            <consortium name="Lawrence Berkeley National Laboratory"/>
            <person name="Hensen N."/>
            <person name="Bonometti L."/>
            <person name="Westerberg I."/>
            <person name="Brannstrom I.O."/>
            <person name="Guillou S."/>
            <person name="Cros-Aarteil S."/>
            <person name="Calhoun S."/>
            <person name="Haridas S."/>
            <person name="Kuo A."/>
            <person name="Mondo S."/>
            <person name="Pangilinan J."/>
            <person name="Riley R."/>
            <person name="LaButti K."/>
            <person name="Andreopoulos B."/>
            <person name="Lipzen A."/>
            <person name="Chen C."/>
            <person name="Yanf M."/>
            <person name="Daum C."/>
            <person name="Ng V."/>
            <person name="Clum A."/>
            <person name="Steindorff A."/>
            <person name="Ohm R."/>
            <person name="Martin F."/>
            <person name="Silar P."/>
            <person name="Natvig D."/>
            <person name="Lalanne C."/>
            <person name="Gautier V."/>
            <person name="Ament-velasquez S.L."/>
            <person name="Kruys A."/>
            <person name="Hutchinson M.I."/>
            <person name="Powell A.J."/>
            <person name="Barry K."/>
            <person name="Miller A.N."/>
            <person name="Grigoriev I.V."/>
            <person name="Debuchy R."/>
            <person name="Gladieux P."/>
            <person name="Thoren M.H."/>
            <person name="Johannesson H."/>
        </authorList>
    </citation>
    <scope>NUCLEOTIDE SEQUENCE</scope>
    <source>
        <strain evidence="2">SMH3187-1</strain>
    </source>
</reference>
<feature type="region of interest" description="Disordered" evidence="1">
    <location>
        <begin position="99"/>
        <end position="137"/>
    </location>
</feature>
<dbReference type="AlphaFoldDB" id="A0AA40EP06"/>
<proteinExistence type="predicted"/>
<protein>
    <submittedName>
        <fullName evidence="2">Uncharacterized protein</fullName>
    </submittedName>
</protein>
<gene>
    <name evidence="2" type="ORF">B0T18DRAFT_171286</name>
</gene>
<dbReference type="Proteomes" id="UP001172155">
    <property type="component" value="Unassembled WGS sequence"/>
</dbReference>
<organism evidence="2 3">
    <name type="scientific">Schizothecium vesticola</name>
    <dbReference type="NCBI Taxonomy" id="314040"/>
    <lineage>
        <taxon>Eukaryota</taxon>
        <taxon>Fungi</taxon>
        <taxon>Dikarya</taxon>
        <taxon>Ascomycota</taxon>
        <taxon>Pezizomycotina</taxon>
        <taxon>Sordariomycetes</taxon>
        <taxon>Sordariomycetidae</taxon>
        <taxon>Sordariales</taxon>
        <taxon>Schizotheciaceae</taxon>
        <taxon>Schizothecium</taxon>
    </lineage>
</organism>